<dbReference type="Proteomes" id="UP001180020">
    <property type="component" value="Unassembled WGS sequence"/>
</dbReference>
<reference evidence="3" key="2">
    <citation type="submission" date="2023-06" db="EMBL/GenBank/DDBJ databases">
        <authorList>
            <person name="Ma L."/>
            <person name="Liu K.-W."/>
            <person name="Li Z."/>
            <person name="Hsiao Y.-Y."/>
            <person name="Qi Y."/>
            <person name="Fu T."/>
            <person name="Tang G."/>
            <person name="Zhang D."/>
            <person name="Sun W.-H."/>
            <person name="Liu D.-K."/>
            <person name="Li Y."/>
            <person name="Chen G.-Z."/>
            <person name="Liu X.-D."/>
            <person name="Liao X.-Y."/>
            <person name="Jiang Y.-T."/>
            <person name="Yu X."/>
            <person name="Hao Y."/>
            <person name="Huang J."/>
            <person name="Zhao X.-W."/>
            <person name="Ke S."/>
            <person name="Chen Y.-Y."/>
            <person name="Wu W.-L."/>
            <person name="Hsu J.-L."/>
            <person name="Lin Y.-F."/>
            <person name="Huang M.-D."/>
            <person name="Li C.-Y."/>
            <person name="Huang L."/>
            <person name="Wang Z.-W."/>
            <person name="Zhao X."/>
            <person name="Zhong W.-Y."/>
            <person name="Peng D.-H."/>
            <person name="Ahmad S."/>
            <person name="Lan S."/>
            <person name="Zhang J.-S."/>
            <person name="Tsai W.-C."/>
            <person name="Van De Peer Y."/>
            <person name="Liu Z.-J."/>
        </authorList>
    </citation>
    <scope>NUCLEOTIDE SEQUENCE</scope>
    <source>
        <strain evidence="3">CP</strain>
        <tissue evidence="3">Leaves</tissue>
    </source>
</reference>
<gene>
    <name evidence="3" type="ORF">QJS10_CPB13g01348</name>
</gene>
<dbReference type="Pfam" id="PF11926">
    <property type="entry name" value="DUF3444"/>
    <property type="match status" value="1"/>
</dbReference>
<proteinExistence type="predicted"/>
<evidence type="ECO:0000259" key="2">
    <source>
        <dbReference type="Pfam" id="PF11926"/>
    </source>
</evidence>
<sequence length="419" mass="47128">MEAIVRRTIHELGAGLLDEWDFKEARGAAGGILFCWNSRFWQVLDRSVGSEIPKRVGVLYQAKACVRVNPTIVSNNFSTWKCRDRGRDNLRGCGVWEQVQDSECYGEPVIIIHAKKIGSFGVGNGGGEGEDPQRGLHRSDVCRDGRPERSPEPLGPLSPRRPLRRPPHEGHRAPQPPHRLVLAPLPPPLLLLSSEIAALGPSFPGAATALALLDEAHSVFLHQVTETARPRWNAEDFVPDEIWAVSGPSRFPRRYVKVKWIVSESEVLVSLLEPESEQDEENLPSECGVFKPSDVVMCVDIAKFSHRMNCGRNKLESLYRIHSNKGEIWANYAGWNCNWRRTDQANCEYWVVEIVSESGEERGIVISRLVRVEGCETFFQREMNDGFQMVMCVCKAEILRFSRIGFQLLRCPGSRGMAS</sequence>
<feature type="compositionally biased region" description="Basic and acidic residues" evidence="1">
    <location>
        <begin position="131"/>
        <end position="151"/>
    </location>
</feature>
<dbReference type="EMBL" id="JAUJYO010000013">
    <property type="protein sequence ID" value="KAK1300349.1"/>
    <property type="molecule type" value="Genomic_DNA"/>
</dbReference>
<comment type="caution">
    <text evidence="3">The sequence shown here is derived from an EMBL/GenBank/DDBJ whole genome shotgun (WGS) entry which is preliminary data.</text>
</comment>
<dbReference type="AlphaFoldDB" id="A0AAV9DH23"/>
<accession>A0AAV9DH23</accession>
<dbReference type="PANTHER" id="PTHR47374:SF2">
    <property type="entry name" value="OS01G0927400 PROTEIN"/>
    <property type="match status" value="1"/>
</dbReference>
<reference evidence="3" key="1">
    <citation type="journal article" date="2023" name="Nat. Commun.">
        <title>Diploid and tetraploid genomes of Acorus and the evolution of monocots.</title>
        <authorList>
            <person name="Ma L."/>
            <person name="Liu K.W."/>
            <person name="Li Z."/>
            <person name="Hsiao Y.Y."/>
            <person name="Qi Y."/>
            <person name="Fu T."/>
            <person name="Tang G.D."/>
            <person name="Zhang D."/>
            <person name="Sun W.H."/>
            <person name="Liu D.K."/>
            <person name="Li Y."/>
            <person name="Chen G.Z."/>
            <person name="Liu X.D."/>
            <person name="Liao X.Y."/>
            <person name="Jiang Y.T."/>
            <person name="Yu X."/>
            <person name="Hao Y."/>
            <person name="Huang J."/>
            <person name="Zhao X.W."/>
            <person name="Ke S."/>
            <person name="Chen Y.Y."/>
            <person name="Wu W.L."/>
            <person name="Hsu J.L."/>
            <person name="Lin Y.F."/>
            <person name="Huang M.D."/>
            <person name="Li C.Y."/>
            <person name="Huang L."/>
            <person name="Wang Z.W."/>
            <person name="Zhao X."/>
            <person name="Zhong W.Y."/>
            <person name="Peng D.H."/>
            <person name="Ahmad S."/>
            <person name="Lan S."/>
            <person name="Zhang J.S."/>
            <person name="Tsai W.C."/>
            <person name="Van de Peer Y."/>
            <person name="Liu Z.J."/>
        </authorList>
    </citation>
    <scope>NUCLEOTIDE SEQUENCE</scope>
    <source>
        <strain evidence="3">CP</strain>
    </source>
</reference>
<protein>
    <recommendedName>
        <fullName evidence="2">DUF3444 domain-containing protein</fullName>
    </recommendedName>
</protein>
<keyword evidence="4" id="KW-1185">Reference proteome</keyword>
<evidence type="ECO:0000256" key="1">
    <source>
        <dbReference type="SAM" id="MobiDB-lite"/>
    </source>
</evidence>
<feature type="domain" description="DUF3444" evidence="2">
    <location>
        <begin position="234"/>
        <end position="402"/>
    </location>
</feature>
<evidence type="ECO:0000313" key="4">
    <source>
        <dbReference type="Proteomes" id="UP001180020"/>
    </source>
</evidence>
<organism evidence="3 4">
    <name type="scientific">Acorus calamus</name>
    <name type="common">Sweet flag</name>
    <dbReference type="NCBI Taxonomy" id="4465"/>
    <lineage>
        <taxon>Eukaryota</taxon>
        <taxon>Viridiplantae</taxon>
        <taxon>Streptophyta</taxon>
        <taxon>Embryophyta</taxon>
        <taxon>Tracheophyta</taxon>
        <taxon>Spermatophyta</taxon>
        <taxon>Magnoliopsida</taxon>
        <taxon>Liliopsida</taxon>
        <taxon>Acoraceae</taxon>
        <taxon>Acorus</taxon>
    </lineage>
</organism>
<dbReference type="InterPro" id="IPR024593">
    <property type="entry name" value="DUF3444"/>
</dbReference>
<name>A0AAV9DH23_ACOCL</name>
<feature type="region of interest" description="Disordered" evidence="1">
    <location>
        <begin position="123"/>
        <end position="179"/>
    </location>
</feature>
<evidence type="ECO:0000313" key="3">
    <source>
        <dbReference type="EMBL" id="KAK1300349.1"/>
    </source>
</evidence>
<dbReference type="PANTHER" id="PTHR47374">
    <property type="entry name" value="ENDOSOME ANTIGEN-LIKE PROTEIN, PUTATIVE (DUF3444)-RELATED"/>
    <property type="match status" value="1"/>
</dbReference>